<keyword evidence="3" id="KW-0067">ATP-binding</keyword>
<gene>
    <name evidence="3" type="ORF">GK108_30485</name>
</gene>
<name>A0A6L9LF90_9BACT</name>
<dbReference type="RefSeq" id="WP_163955379.1">
    <property type="nucleotide sequence ID" value="NZ_JAAFZH010000026.1"/>
</dbReference>
<sequence>MSCFTEGFKHLHLFSQQNGQQSLYENQIGAIGSALAHFSTRKEPALITMPTGTGKTAVMILLSYALRASKVLVITPSQLVREQIANQFRYPKLLIEKEVIPDGDILPRVYEITKEINDPNEWQEILSNYDVIVAIPGTLNKDPNLKNNINIDAFDIVFIDEAHHSRAKSWTNILEILSSAKQILLTATPFRRDKKDIKARLIYNYSLKQAYEDKLFSKINFIPVNTNLFSNQEDKNIAIAKKAEEIYQNRSHSDHKIIIRTDRKTDAVDLLKIYTDNTKLSLEVIHSKLTQKTIKKSIKKLTDGEIDGIICVDMMGEGYDFPALKIAAVHIPHKSLAITLQFVGRISRTNIVSGEVATVIAGEHEFKIEAHQLYKRDTKDWSIILPDLHKAKIQKTEDEQEFFDSFEDLTEPESFIQLETDEPITLDDDDLKPFFHTKLYNIYPSIYTPVIGGSLDEDNAIDLHATIDFSGTDALKNPIIRHHHVSDTHDVAIYVVSELKKPAWYIGNDNLSDVKNELFVIYFDKDNSILFICASIKDNELYEHIATQYLSKNVVHETVPLPLLKRAMAGWLFPKMFNLGMKSRKVKGNSESYKQLLGSLAQKGLLPSDKYTYTRGHSFGGAYDTILKRDVLLGISTSSKVWSLEDNKIKDLVEWCQNIARKVGDPEMDKLESPLSELDSGKLINSFPLNKIFFADWDASQYHKLTKIVFLDLDDEAVNSALICSCSISIHSQAANEVVLLINKGDIKSKIIYRIKPKIDFVYAEDTDHKIAISTGSTFGNTTNFLSLLNGNPINLFYEDLSKQVGRVLFEFNSDNLKSILPEQIIAHSWPLTVNINKEFFTDDDLTANATNNDQRISIHDYIIELAKVEFDAVFYDHGSLEIADVIGLRKDRIQFYHCKKQTGDTPSCNVDDIYEVCGQAVKSVHWAHRKLLIKQIYERAEQNDSHNKIKKGTLQQIKDILDSFDNPIVPVEITVVQPGLKTINLSGQQKPAFERIKILLSGAESFLKDVSSCKLSVICS</sequence>
<dbReference type="SMART" id="SM00490">
    <property type="entry name" value="HELICc"/>
    <property type="match status" value="1"/>
</dbReference>
<evidence type="ECO:0000313" key="3">
    <source>
        <dbReference type="EMBL" id="NDU99246.1"/>
    </source>
</evidence>
<dbReference type="GO" id="GO:0005829">
    <property type="term" value="C:cytosol"/>
    <property type="evidence" value="ECO:0007669"/>
    <property type="project" value="TreeGrafter"/>
</dbReference>
<dbReference type="AlphaFoldDB" id="A0A6L9LF90"/>
<evidence type="ECO:0000259" key="2">
    <source>
        <dbReference type="PROSITE" id="PS51194"/>
    </source>
</evidence>
<reference evidence="3 4" key="1">
    <citation type="submission" date="2020-02" db="EMBL/GenBank/DDBJ databases">
        <title>Draft genome sequence of two Spirosoma agri KCTC 52727 and Spirosoma terrae KCTC 52035.</title>
        <authorList>
            <person name="Rojas J."/>
            <person name="Ambika Manirajan B."/>
            <person name="Suarez C."/>
            <person name="Ratering S."/>
            <person name="Schnell S."/>
        </authorList>
    </citation>
    <scope>NUCLEOTIDE SEQUENCE [LARGE SCALE GENOMIC DNA]</scope>
    <source>
        <strain evidence="3 4">KCTC 52035</strain>
    </source>
</reference>
<dbReference type="GO" id="GO:0003677">
    <property type="term" value="F:DNA binding"/>
    <property type="evidence" value="ECO:0007669"/>
    <property type="project" value="InterPro"/>
</dbReference>
<comment type="caution">
    <text evidence="3">The sequence shown here is derived from an EMBL/GenBank/DDBJ whole genome shotgun (WGS) entry which is preliminary data.</text>
</comment>
<dbReference type="InterPro" id="IPR001650">
    <property type="entry name" value="Helicase_C-like"/>
</dbReference>
<dbReference type="PANTHER" id="PTHR47396:SF1">
    <property type="entry name" value="ATP-DEPENDENT HELICASE IRC3-RELATED"/>
    <property type="match status" value="1"/>
</dbReference>
<dbReference type="Gene3D" id="3.40.50.300">
    <property type="entry name" value="P-loop containing nucleotide triphosphate hydrolases"/>
    <property type="match status" value="2"/>
</dbReference>
<dbReference type="Proteomes" id="UP000474175">
    <property type="component" value="Unassembled WGS sequence"/>
</dbReference>
<protein>
    <submittedName>
        <fullName evidence="3">DEAD/DEAH box helicase family protein</fullName>
    </submittedName>
</protein>
<evidence type="ECO:0000313" key="4">
    <source>
        <dbReference type="Proteomes" id="UP000474175"/>
    </source>
</evidence>
<dbReference type="InterPro" id="IPR014001">
    <property type="entry name" value="Helicase_ATP-bd"/>
</dbReference>
<keyword evidence="3" id="KW-0547">Nucleotide-binding</keyword>
<dbReference type="GO" id="GO:0004386">
    <property type="term" value="F:helicase activity"/>
    <property type="evidence" value="ECO:0007669"/>
    <property type="project" value="UniProtKB-KW"/>
</dbReference>
<dbReference type="CDD" id="cd18785">
    <property type="entry name" value="SF2_C"/>
    <property type="match status" value="1"/>
</dbReference>
<dbReference type="Pfam" id="PF00271">
    <property type="entry name" value="Helicase_C"/>
    <property type="match status" value="1"/>
</dbReference>
<dbReference type="SMART" id="SM00487">
    <property type="entry name" value="DEXDc"/>
    <property type="match status" value="1"/>
</dbReference>
<dbReference type="PROSITE" id="PS51192">
    <property type="entry name" value="HELICASE_ATP_BIND_1"/>
    <property type="match status" value="1"/>
</dbReference>
<dbReference type="PROSITE" id="PS51194">
    <property type="entry name" value="HELICASE_CTER"/>
    <property type="match status" value="1"/>
</dbReference>
<dbReference type="InterPro" id="IPR050742">
    <property type="entry name" value="Helicase_Restrict-Modif_Enz"/>
</dbReference>
<feature type="domain" description="Helicase ATP-binding" evidence="1">
    <location>
        <begin position="36"/>
        <end position="207"/>
    </location>
</feature>
<dbReference type="GO" id="GO:0016787">
    <property type="term" value="F:hydrolase activity"/>
    <property type="evidence" value="ECO:0007669"/>
    <property type="project" value="InterPro"/>
</dbReference>
<dbReference type="SMART" id="SM00382">
    <property type="entry name" value="AAA"/>
    <property type="match status" value="1"/>
</dbReference>
<dbReference type="SUPFAM" id="SSF52540">
    <property type="entry name" value="P-loop containing nucleoside triphosphate hydrolases"/>
    <property type="match status" value="1"/>
</dbReference>
<keyword evidence="3" id="KW-0347">Helicase</keyword>
<keyword evidence="4" id="KW-1185">Reference proteome</keyword>
<organism evidence="3 4">
    <name type="scientific">Spirosoma terrae</name>
    <dbReference type="NCBI Taxonomy" id="1968276"/>
    <lineage>
        <taxon>Bacteria</taxon>
        <taxon>Pseudomonadati</taxon>
        <taxon>Bacteroidota</taxon>
        <taxon>Cytophagia</taxon>
        <taxon>Cytophagales</taxon>
        <taxon>Cytophagaceae</taxon>
        <taxon>Spirosoma</taxon>
    </lineage>
</organism>
<feature type="domain" description="Helicase C-terminal" evidence="2">
    <location>
        <begin position="238"/>
        <end position="410"/>
    </location>
</feature>
<dbReference type="InterPro" id="IPR027417">
    <property type="entry name" value="P-loop_NTPase"/>
</dbReference>
<evidence type="ECO:0000259" key="1">
    <source>
        <dbReference type="PROSITE" id="PS51192"/>
    </source>
</evidence>
<proteinExistence type="predicted"/>
<keyword evidence="3" id="KW-0378">Hydrolase</keyword>
<dbReference type="Pfam" id="PF04851">
    <property type="entry name" value="ResIII"/>
    <property type="match status" value="1"/>
</dbReference>
<dbReference type="GO" id="GO:0005524">
    <property type="term" value="F:ATP binding"/>
    <property type="evidence" value="ECO:0007669"/>
    <property type="project" value="InterPro"/>
</dbReference>
<dbReference type="EMBL" id="JAAFZH010000026">
    <property type="protein sequence ID" value="NDU99246.1"/>
    <property type="molecule type" value="Genomic_DNA"/>
</dbReference>
<dbReference type="PANTHER" id="PTHR47396">
    <property type="entry name" value="TYPE I RESTRICTION ENZYME ECOKI R PROTEIN"/>
    <property type="match status" value="1"/>
</dbReference>
<dbReference type="InterPro" id="IPR006935">
    <property type="entry name" value="Helicase/UvrB_N"/>
</dbReference>
<accession>A0A6L9LF90</accession>
<dbReference type="InterPro" id="IPR003593">
    <property type="entry name" value="AAA+_ATPase"/>
</dbReference>